<dbReference type="RefSeq" id="WP_198767702.1">
    <property type="nucleotide sequence ID" value="NZ_JAEACF010000001.1"/>
</dbReference>
<protein>
    <submittedName>
        <fullName evidence="1">Phosphotransferase system HPr-like phosphotransfer protein</fullName>
    </submittedName>
</protein>
<dbReference type="Gene3D" id="3.30.1340.10">
    <property type="entry name" value="HPr-like"/>
    <property type="match status" value="1"/>
</dbReference>
<dbReference type="EMBL" id="JBEPMP010000001">
    <property type="protein sequence ID" value="MET3727915.1"/>
    <property type="molecule type" value="Genomic_DNA"/>
</dbReference>
<dbReference type="Proteomes" id="UP001549097">
    <property type="component" value="Unassembled WGS sequence"/>
</dbReference>
<gene>
    <name evidence="1" type="ORF">ABID52_001496</name>
</gene>
<comment type="caution">
    <text evidence="1">The sequence shown here is derived from an EMBL/GenBank/DDBJ whole genome shotgun (WGS) entry which is preliminary data.</text>
</comment>
<proteinExistence type="predicted"/>
<keyword evidence="2" id="KW-1185">Reference proteome</keyword>
<evidence type="ECO:0000313" key="2">
    <source>
        <dbReference type="Proteomes" id="UP001549097"/>
    </source>
</evidence>
<evidence type="ECO:0000313" key="1">
    <source>
        <dbReference type="EMBL" id="MET3727915.1"/>
    </source>
</evidence>
<reference evidence="1 2" key="1">
    <citation type="submission" date="2024-06" db="EMBL/GenBank/DDBJ databases">
        <title>Genomic Encyclopedia of Type Strains, Phase IV (KMG-IV): sequencing the most valuable type-strain genomes for metagenomic binning, comparative biology and taxonomic classification.</title>
        <authorList>
            <person name="Goeker M."/>
        </authorList>
    </citation>
    <scope>NUCLEOTIDE SEQUENCE [LARGE SCALE GENOMIC DNA]</scope>
    <source>
        <strain evidence="1 2">DSM 100124</strain>
    </source>
</reference>
<name>A0ABV2LH50_9BACL</name>
<dbReference type="InterPro" id="IPR035895">
    <property type="entry name" value="HPr-like_sf"/>
</dbReference>
<sequence length="88" mass="9705">MRQICSQKVKVTAKYTVSKAIEIMHSAKRLNSQLFLSKDGITIHASGLSQLVSFFLTLKEGDSFLYIVEGADAESAMSLILPQEQLLS</sequence>
<accession>A0ABV2LH50</accession>
<organism evidence="1 2">
    <name type="scientific">Fictibacillus halophilus</name>
    <dbReference type="NCBI Taxonomy" id="1610490"/>
    <lineage>
        <taxon>Bacteria</taxon>
        <taxon>Bacillati</taxon>
        <taxon>Bacillota</taxon>
        <taxon>Bacilli</taxon>
        <taxon>Bacillales</taxon>
        <taxon>Fictibacillaceae</taxon>
        <taxon>Fictibacillus</taxon>
    </lineage>
</organism>